<dbReference type="PROSITE" id="PS50931">
    <property type="entry name" value="HTH_LYSR"/>
    <property type="match status" value="1"/>
</dbReference>
<dbReference type="Proteomes" id="UP001170717">
    <property type="component" value="Unassembled WGS sequence"/>
</dbReference>
<comment type="caution">
    <text evidence="3">The sequence shown here is derived from an EMBL/GenBank/DDBJ whole genome shotgun (WGS) entry which is preliminary data.</text>
</comment>
<dbReference type="AlphaFoldDB" id="A0AAW7Z4J5"/>
<dbReference type="GO" id="GO:2000142">
    <property type="term" value="P:regulation of DNA-templated transcription initiation"/>
    <property type="evidence" value="ECO:0007669"/>
    <property type="project" value="TreeGrafter"/>
</dbReference>
<dbReference type="PANTHER" id="PTHR30293">
    <property type="entry name" value="TRANSCRIPTIONAL REGULATORY PROTEIN NAC-RELATED"/>
    <property type="match status" value="1"/>
</dbReference>
<feature type="domain" description="HTH lysR-type" evidence="2">
    <location>
        <begin position="4"/>
        <end position="61"/>
    </location>
</feature>
<dbReference type="GO" id="GO:0003700">
    <property type="term" value="F:DNA-binding transcription factor activity"/>
    <property type="evidence" value="ECO:0007669"/>
    <property type="project" value="InterPro"/>
</dbReference>
<gene>
    <name evidence="3" type="ORF">Q4527_15660</name>
</gene>
<dbReference type="Gene3D" id="1.10.10.10">
    <property type="entry name" value="Winged helix-like DNA-binding domain superfamily/Winged helix DNA-binding domain"/>
    <property type="match status" value="1"/>
</dbReference>
<organism evidence="3 4">
    <name type="scientific">Alteromonas stellipolaris</name>
    <dbReference type="NCBI Taxonomy" id="233316"/>
    <lineage>
        <taxon>Bacteria</taxon>
        <taxon>Pseudomonadati</taxon>
        <taxon>Pseudomonadota</taxon>
        <taxon>Gammaproteobacteria</taxon>
        <taxon>Alteromonadales</taxon>
        <taxon>Alteromonadaceae</taxon>
        <taxon>Alteromonas/Salinimonas group</taxon>
        <taxon>Alteromonas</taxon>
    </lineage>
</organism>
<evidence type="ECO:0000259" key="2">
    <source>
        <dbReference type="PROSITE" id="PS50931"/>
    </source>
</evidence>
<dbReference type="EMBL" id="JAUOQI010000012">
    <property type="protein sequence ID" value="MDO6578842.1"/>
    <property type="molecule type" value="Genomic_DNA"/>
</dbReference>
<dbReference type="SUPFAM" id="SSF46785">
    <property type="entry name" value="Winged helix' DNA-binding domain"/>
    <property type="match status" value="1"/>
</dbReference>
<evidence type="ECO:0000313" key="4">
    <source>
        <dbReference type="Proteomes" id="UP001170717"/>
    </source>
</evidence>
<protein>
    <submittedName>
        <fullName evidence="3">LysR family transcriptional regulator</fullName>
    </submittedName>
</protein>
<dbReference type="Pfam" id="PF00126">
    <property type="entry name" value="HTH_1"/>
    <property type="match status" value="1"/>
</dbReference>
<dbReference type="InterPro" id="IPR000847">
    <property type="entry name" value="LysR_HTH_N"/>
</dbReference>
<accession>A0AAW7Z4J5</accession>
<name>A0AAW7Z4J5_9ALTE</name>
<sequence>MHHLNYHHLYYFYLVAREGSIAQAAKLLHVTPQTVSGQLSTFENQIGYPLFDRVNKRLYLNDKGKVSFQYASEIFHKGHQLAEILNAGDEINTKEFVIGITNGIPKVLFYDFVHDTMRNFANVKYVIKEDSFDGLLKELAINAIDFIVADRGIAPGSQVSANSHFLGESALSFFAKAPLSSNQTFPDCLNNMPLLIQGNTSGIHHALISWLETEQLYPKIVAEFDDTALLKLFGSEDFGVFCAPAAISDHVEVQYGVCCIGQAHSLNERYYAITGKSRVDFTITESIIGAARIILGYLQKPIGA</sequence>
<reference evidence="3" key="1">
    <citation type="submission" date="2023-07" db="EMBL/GenBank/DDBJ databases">
        <title>Genome content predicts the carbon catabolic preferences of heterotrophic bacteria.</title>
        <authorList>
            <person name="Gralka M."/>
        </authorList>
    </citation>
    <scope>NUCLEOTIDE SEQUENCE</scope>
    <source>
        <strain evidence="3">F2M12</strain>
    </source>
</reference>
<evidence type="ECO:0000256" key="1">
    <source>
        <dbReference type="ARBA" id="ARBA00023159"/>
    </source>
</evidence>
<evidence type="ECO:0000313" key="3">
    <source>
        <dbReference type="EMBL" id="MDO6578842.1"/>
    </source>
</evidence>
<proteinExistence type="predicted"/>
<dbReference type="SUPFAM" id="SSF53850">
    <property type="entry name" value="Periplasmic binding protein-like II"/>
    <property type="match status" value="1"/>
</dbReference>
<dbReference type="Gene3D" id="3.40.190.290">
    <property type="match status" value="1"/>
</dbReference>
<keyword evidence="1" id="KW-0010">Activator</keyword>
<dbReference type="InterPro" id="IPR036390">
    <property type="entry name" value="WH_DNA-bd_sf"/>
</dbReference>
<dbReference type="RefSeq" id="WP_303538771.1">
    <property type="nucleotide sequence ID" value="NZ_JAUOQI010000012.1"/>
</dbReference>
<dbReference type="InterPro" id="IPR036388">
    <property type="entry name" value="WH-like_DNA-bd_sf"/>
</dbReference>
<dbReference type="PANTHER" id="PTHR30293:SF2">
    <property type="entry name" value="TRANSCRIPTIONAL ACTIVATOR PROTEIN NHAR"/>
    <property type="match status" value="1"/>
</dbReference>